<evidence type="ECO:0000256" key="4">
    <source>
        <dbReference type="ARBA" id="ARBA00022538"/>
    </source>
</evidence>
<evidence type="ECO:0000256" key="8">
    <source>
        <dbReference type="ARBA" id="ARBA00022989"/>
    </source>
</evidence>
<dbReference type="InterPro" id="IPR007866">
    <property type="entry name" value="TRIC_channel"/>
</dbReference>
<dbReference type="Pfam" id="PF05197">
    <property type="entry name" value="TRIC"/>
    <property type="match status" value="1"/>
</dbReference>
<evidence type="ECO:0000256" key="10">
    <source>
        <dbReference type="ARBA" id="ARBA00023136"/>
    </source>
</evidence>
<evidence type="ECO:0000256" key="11">
    <source>
        <dbReference type="ARBA" id="ARBA00023303"/>
    </source>
</evidence>
<evidence type="ECO:0000313" key="12">
    <source>
        <dbReference type="EMBL" id="VDO69692.1"/>
    </source>
</evidence>
<keyword evidence="3" id="KW-0813">Transport</keyword>
<dbReference type="EMBL" id="UZAH01025742">
    <property type="protein sequence ID" value="VDO69692.1"/>
    <property type="molecule type" value="Genomic_DNA"/>
</dbReference>
<organism evidence="12">
    <name type="scientific">Heligmosomoides polygyrus</name>
    <name type="common">Parasitic roundworm</name>
    <dbReference type="NCBI Taxonomy" id="6339"/>
    <lineage>
        <taxon>Eukaryota</taxon>
        <taxon>Metazoa</taxon>
        <taxon>Ecdysozoa</taxon>
        <taxon>Nematoda</taxon>
        <taxon>Chromadorea</taxon>
        <taxon>Rhabditida</taxon>
        <taxon>Rhabditina</taxon>
        <taxon>Rhabditomorpha</taxon>
        <taxon>Strongyloidea</taxon>
        <taxon>Heligmosomidae</taxon>
        <taxon>Heligmosomoides</taxon>
    </lineage>
</organism>
<keyword evidence="8" id="KW-1133">Transmembrane helix</keyword>
<dbReference type="PANTHER" id="PTHR12454:SF18">
    <property type="entry name" value="TRIMERIC INTRACELLULAR CATION CHANNEL TYPE 1B.2"/>
    <property type="match status" value="1"/>
</dbReference>
<dbReference type="GO" id="GO:0012505">
    <property type="term" value="C:endomembrane system"/>
    <property type="evidence" value="ECO:0007669"/>
    <property type="project" value="UniProtKB-SubCell"/>
</dbReference>
<dbReference type="GO" id="GO:0016020">
    <property type="term" value="C:membrane"/>
    <property type="evidence" value="ECO:0007669"/>
    <property type="project" value="InterPro"/>
</dbReference>
<keyword evidence="7" id="KW-0630">Potassium</keyword>
<protein>
    <submittedName>
        <fullName evidence="12">Uncharacterized protein</fullName>
    </submittedName>
</protein>
<evidence type="ECO:0000256" key="9">
    <source>
        <dbReference type="ARBA" id="ARBA00023065"/>
    </source>
</evidence>
<reference evidence="12" key="1">
    <citation type="submission" date="2018-11" db="EMBL/GenBank/DDBJ databases">
        <authorList>
            <consortium name="Pathogen Informatics"/>
        </authorList>
    </citation>
    <scope>NUCLEOTIDE SEQUENCE [LARGE SCALE GENOMIC DNA]</scope>
</reference>
<keyword evidence="9" id="KW-0406">Ion transport</keyword>
<gene>
    <name evidence="12" type="ORF">HPBE_LOCUS6793</name>
</gene>
<name>A0A3P8BCV6_HELPZ</name>
<evidence type="ECO:0000256" key="5">
    <source>
        <dbReference type="ARBA" id="ARBA00022692"/>
    </source>
</evidence>
<keyword evidence="5" id="KW-0812">Transmembrane</keyword>
<keyword evidence="6" id="KW-0631">Potassium channel</keyword>
<comment type="subcellular location">
    <subcellularLocation>
        <location evidence="1">Endomembrane system</location>
        <topology evidence="1">Multi-pass membrane protein</topology>
    </subcellularLocation>
</comment>
<evidence type="ECO:0000256" key="3">
    <source>
        <dbReference type="ARBA" id="ARBA00022448"/>
    </source>
</evidence>
<comment type="similarity">
    <text evidence="2">Belongs to the TMEM38 family.</text>
</comment>
<keyword evidence="11" id="KW-0407">Ion channel</keyword>
<dbReference type="GO" id="GO:0005267">
    <property type="term" value="F:potassium channel activity"/>
    <property type="evidence" value="ECO:0007669"/>
    <property type="project" value="UniProtKB-KW"/>
</dbReference>
<evidence type="ECO:0000256" key="7">
    <source>
        <dbReference type="ARBA" id="ARBA00022958"/>
    </source>
</evidence>
<sequence>MWHLELNVEVTSEDATANLSIPFNMDDKEIRTMSNYLKILADSKKAVEKLVRGAWIPSQHEMQQSSFTTKACVIASLVFTLERNSMYVTAPHDLVYLCVVGFFVYFKLSALTTRSKRSLCPVENLFCAVFMGGIRDALHKDLH</sequence>
<keyword evidence="4" id="KW-0633">Potassium transport</keyword>
<evidence type="ECO:0000256" key="6">
    <source>
        <dbReference type="ARBA" id="ARBA00022826"/>
    </source>
</evidence>
<evidence type="ECO:0000256" key="1">
    <source>
        <dbReference type="ARBA" id="ARBA00004127"/>
    </source>
</evidence>
<keyword evidence="10" id="KW-0472">Membrane</keyword>
<dbReference type="AlphaFoldDB" id="A0A3P8BCV6"/>
<dbReference type="OrthoDB" id="195817at2759"/>
<dbReference type="GO" id="GO:0042802">
    <property type="term" value="F:identical protein binding"/>
    <property type="evidence" value="ECO:0007669"/>
    <property type="project" value="InterPro"/>
</dbReference>
<dbReference type="PANTHER" id="PTHR12454">
    <property type="entry name" value="TRIMERIC INTRACELLULAR CATION CHANNEL"/>
    <property type="match status" value="1"/>
</dbReference>
<accession>A0A3P8BCV6</accession>
<evidence type="ECO:0000256" key="2">
    <source>
        <dbReference type="ARBA" id="ARBA00005766"/>
    </source>
</evidence>
<proteinExistence type="inferred from homology"/>